<dbReference type="AlphaFoldDB" id="H6L0A2"/>
<reference evidence="1 2" key="1">
    <citation type="journal article" date="2012" name="Stand. Genomic Sci.">
        <title>Complete genome sequencing and analysis of Saprospira grandis str. Lewin, a predatory marine bacterium.</title>
        <authorList>
            <person name="Saw J.H."/>
            <person name="Yuryev A."/>
            <person name="Kanbe M."/>
            <person name="Hou S."/>
            <person name="Young A.G."/>
            <person name="Aizawa S."/>
            <person name="Alam M."/>
        </authorList>
    </citation>
    <scope>NUCLEOTIDE SEQUENCE [LARGE SCALE GENOMIC DNA]</scope>
    <source>
        <strain evidence="1 2">Lewin</strain>
    </source>
</reference>
<dbReference type="Proteomes" id="UP000007519">
    <property type="component" value="Chromosome"/>
</dbReference>
<organism evidence="1 2">
    <name type="scientific">Saprospira grandis (strain Lewin)</name>
    <dbReference type="NCBI Taxonomy" id="984262"/>
    <lineage>
        <taxon>Bacteria</taxon>
        <taxon>Pseudomonadati</taxon>
        <taxon>Bacteroidota</taxon>
        <taxon>Saprospiria</taxon>
        <taxon>Saprospirales</taxon>
        <taxon>Saprospiraceae</taxon>
        <taxon>Saprospira</taxon>
    </lineage>
</organism>
<gene>
    <name evidence="1" type="ordered locus">SGRA_3542</name>
</gene>
<proteinExistence type="predicted"/>
<evidence type="ECO:0000313" key="1">
    <source>
        <dbReference type="EMBL" id="AFC26266.1"/>
    </source>
</evidence>
<dbReference type="Pfam" id="PF18950">
    <property type="entry name" value="DUF5694"/>
    <property type="match status" value="1"/>
</dbReference>
<dbReference type="RefSeq" id="WP_015693857.1">
    <property type="nucleotide sequence ID" value="NC_016940.1"/>
</dbReference>
<dbReference type="KEGG" id="sgn:SGRA_3542"/>
<accession>H6L0A2</accession>
<dbReference type="OrthoDB" id="1198318at2"/>
<protein>
    <submittedName>
        <fullName evidence="1">TraB family protein</fullName>
    </submittedName>
</protein>
<evidence type="ECO:0000313" key="2">
    <source>
        <dbReference type="Proteomes" id="UP000007519"/>
    </source>
</evidence>
<sequence>MKYLLCLSLTFYFSLMLAQQKEIVLVGTMHMLPKRLKNSYKPLFKKSLAYQPEAIFVETVRPEDSLSWAYLKNGHNESLKNFYQYSLKVREEFDFNQDTLEHLLSKDFQQMTKDDFKKICLSFAYQLDYPNFYYYRYVQDYFPEGHKKSKRHENYELSRKLALKLGHKKLYASDDQQTNAEFHQHWQACEKAIDKTPVKRKEKKIIRKIVLREVFPSIFGRYGIVNNKPKHLELLDSLSGLKYTDMEQPDCAKAVDYFKQRNKRFAYNLGRQIEANTFRKNILFVGASHIVGLKKELNKQFPNIKVILFNEL</sequence>
<dbReference type="HOGENOM" id="CLU_882371_0_0_10"/>
<dbReference type="EMBL" id="CP002831">
    <property type="protein sequence ID" value="AFC26266.1"/>
    <property type="molecule type" value="Genomic_DNA"/>
</dbReference>
<dbReference type="eggNOG" id="ENOG502ZAEM">
    <property type="taxonomic scope" value="Bacteria"/>
</dbReference>
<keyword evidence="2" id="KW-1185">Reference proteome</keyword>
<name>H6L0A2_SAPGL</name>
<dbReference type="InterPro" id="IPR043749">
    <property type="entry name" value="DUF5694"/>
</dbReference>